<sequence length="73" mass="8659">EHLAPYAIPVFLRLKSNLSTTHSFKFKKVDLKKEGFDPEVIEDPLYIRVAYKSDYIPLSKKIYERILNQDFKL</sequence>
<accession>A0A0F9F1J6</accession>
<dbReference type="GO" id="GO:0005886">
    <property type="term" value="C:plasma membrane"/>
    <property type="evidence" value="ECO:0007669"/>
    <property type="project" value="TreeGrafter"/>
</dbReference>
<evidence type="ECO:0000256" key="2">
    <source>
        <dbReference type="ARBA" id="ARBA00022598"/>
    </source>
</evidence>
<dbReference type="EMBL" id="LAZR01022922">
    <property type="protein sequence ID" value="KKL80219.1"/>
    <property type="molecule type" value="Genomic_DNA"/>
</dbReference>
<keyword evidence="4" id="KW-0067">ATP-binding</keyword>
<evidence type="ECO:0000256" key="4">
    <source>
        <dbReference type="ARBA" id="ARBA00022840"/>
    </source>
</evidence>
<dbReference type="GO" id="GO:0044539">
    <property type="term" value="P:long-chain fatty acid import into cell"/>
    <property type="evidence" value="ECO:0007669"/>
    <property type="project" value="TreeGrafter"/>
</dbReference>
<gene>
    <name evidence="5" type="ORF">LCGC14_2006990</name>
</gene>
<evidence type="ECO:0000256" key="3">
    <source>
        <dbReference type="ARBA" id="ARBA00022741"/>
    </source>
</evidence>
<feature type="non-terminal residue" evidence="5">
    <location>
        <position position="1"/>
    </location>
</feature>
<evidence type="ECO:0008006" key="6">
    <source>
        <dbReference type="Google" id="ProtNLM"/>
    </source>
</evidence>
<evidence type="ECO:0000313" key="5">
    <source>
        <dbReference type="EMBL" id="KKL80219.1"/>
    </source>
</evidence>
<protein>
    <recommendedName>
        <fullName evidence="6">AMP-binding enzyme C-terminal domain-containing protein</fullName>
    </recommendedName>
</protein>
<dbReference type="PANTHER" id="PTHR43107:SF15">
    <property type="entry name" value="FATTY ACID TRANSPORT PROTEIN 3, ISOFORM A"/>
    <property type="match status" value="1"/>
</dbReference>
<reference evidence="5" key="1">
    <citation type="journal article" date="2015" name="Nature">
        <title>Complex archaea that bridge the gap between prokaryotes and eukaryotes.</title>
        <authorList>
            <person name="Spang A."/>
            <person name="Saw J.H."/>
            <person name="Jorgensen S.L."/>
            <person name="Zaremba-Niedzwiedzka K."/>
            <person name="Martijn J."/>
            <person name="Lind A.E."/>
            <person name="van Eijk R."/>
            <person name="Schleper C."/>
            <person name="Guy L."/>
            <person name="Ettema T.J."/>
        </authorList>
    </citation>
    <scope>NUCLEOTIDE SEQUENCE</scope>
</reference>
<keyword evidence="2" id="KW-0436">Ligase</keyword>
<dbReference type="AlphaFoldDB" id="A0A0F9F1J6"/>
<organism evidence="5">
    <name type="scientific">marine sediment metagenome</name>
    <dbReference type="NCBI Taxonomy" id="412755"/>
    <lineage>
        <taxon>unclassified sequences</taxon>
        <taxon>metagenomes</taxon>
        <taxon>ecological metagenomes</taxon>
    </lineage>
</organism>
<name>A0A0F9F1J6_9ZZZZ</name>
<dbReference type="PANTHER" id="PTHR43107">
    <property type="entry name" value="LONG-CHAIN FATTY ACID TRANSPORT PROTEIN"/>
    <property type="match status" value="1"/>
</dbReference>
<dbReference type="GO" id="GO:0005524">
    <property type="term" value="F:ATP binding"/>
    <property type="evidence" value="ECO:0007669"/>
    <property type="project" value="UniProtKB-KW"/>
</dbReference>
<comment type="similarity">
    <text evidence="1">Belongs to the ATP-dependent AMP-binding enzyme family.</text>
</comment>
<proteinExistence type="inferred from homology"/>
<comment type="caution">
    <text evidence="5">The sequence shown here is derived from an EMBL/GenBank/DDBJ whole genome shotgun (WGS) entry which is preliminary data.</text>
</comment>
<evidence type="ECO:0000256" key="1">
    <source>
        <dbReference type="ARBA" id="ARBA00006432"/>
    </source>
</evidence>
<dbReference type="GO" id="GO:0005324">
    <property type="term" value="F:long-chain fatty acid transmembrane transporter activity"/>
    <property type="evidence" value="ECO:0007669"/>
    <property type="project" value="TreeGrafter"/>
</dbReference>
<dbReference type="GO" id="GO:0004467">
    <property type="term" value="F:long-chain fatty acid-CoA ligase activity"/>
    <property type="evidence" value="ECO:0007669"/>
    <property type="project" value="TreeGrafter"/>
</dbReference>
<keyword evidence="3" id="KW-0547">Nucleotide-binding</keyword>